<dbReference type="SUPFAM" id="SSF47384">
    <property type="entry name" value="Homodimeric domain of signal transducing histidine kinase"/>
    <property type="match status" value="1"/>
</dbReference>
<keyword evidence="3" id="KW-0418">Kinase</keyword>
<dbReference type="InterPro" id="IPR029016">
    <property type="entry name" value="GAF-like_dom_sf"/>
</dbReference>
<dbReference type="Proteomes" id="UP000287224">
    <property type="component" value="Unassembled WGS sequence"/>
</dbReference>
<dbReference type="InterPro" id="IPR003018">
    <property type="entry name" value="GAF"/>
</dbReference>
<dbReference type="PROSITE" id="PS50109">
    <property type="entry name" value="HIS_KIN"/>
    <property type="match status" value="1"/>
</dbReference>
<dbReference type="SUPFAM" id="SSF55781">
    <property type="entry name" value="GAF domain-like"/>
    <property type="match status" value="1"/>
</dbReference>
<dbReference type="Pfam" id="PF02518">
    <property type="entry name" value="HATPase_c"/>
    <property type="match status" value="1"/>
</dbReference>
<dbReference type="InterPro" id="IPR036097">
    <property type="entry name" value="HisK_dim/P_sf"/>
</dbReference>
<dbReference type="GO" id="GO:0000155">
    <property type="term" value="F:phosphorelay sensor kinase activity"/>
    <property type="evidence" value="ECO:0007669"/>
    <property type="project" value="InterPro"/>
</dbReference>
<dbReference type="SMART" id="SM00065">
    <property type="entry name" value="GAF"/>
    <property type="match status" value="1"/>
</dbReference>
<dbReference type="SMART" id="SM00388">
    <property type="entry name" value="HisKA"/>
    <property type="match status" value="1"/>
</dbReference>
<evidence type="ECO:0000259" key="4">
    <source>
        <dbReference type="PROSITE" id="PS50109"/>
    </source>
</evidence>
<name>A0A401ZGP2_9CHLR</name>
<accession>A0A401ZGP2</accession>
<dbReference type="SUPFAM" id="SSF55874">
    <property type="entry name" value="ATPase domain of HSP90 chaperone/DNA topoisomerase II/histidine kinase"/>
    <property type="match status" value="1"/>
</dbReference>
<dbReference type="InterPro" id="IPR036890">
    <property type="entry name" value="HATPase_C_sf"/>
</dbReference>
<evidence type="ECO:0000313" key="6">
    <source>
        <dbReference type="Proteomes" id="UP000287224"/>
    </source>
</evidence>
<dbReference type="CDD" id="cd00082">
    <property type="entry name" value="HisKA"/>
    <property type="match status" value="1"/>
</dbReference>
<dbReference type="InterPro" id="IPR003661">
    <property type="entry name" value="HisK_dim/P_dom"/>
</dbReference>
<dbReference type="InterPro" id="IPR005467">
    <property type="entry name" value="His_kinase_dom"/>
</dbReference>
<organism evidence="5 6">
    <name type="scientific">Dictyobacter aurantiacus</name>
    <dbReference type="NCBI Taxonomy" id="1936993"/>
    <lineage>
        <taxon>Bacteria</taxon>
        <taxon>Bacillati</taxon>
        <taxon>Chloroflexota</taxon>
        <taxon>Ktedonobacteria</taxon>
        <taxon>Ktedonobacterales</taxon>
        <taxon>Dictyobacteraceae</taxon>
        <taxon>Dictyobacter</taxon>
    </lineage>
</organism>
<dbReference type="EC" id="2.7.13.3" evidence="2"/>
<dbReference type="Gene3D" id="1.10.287.130">
    <property type="match status" value="1"/>
</dbReference>
<reference evidence="6" key="1">
    <citation type="submission" date="2018-12" db="EMBL/GenBank/DDBJ databases">
        <title>Tengunoibacter tsumagoiensis gen. nov., sp. nov., Dictyobacter kobayashii sp. nov., D. alpinus sp. nov., and D. joshuensis sp. nov. and description of Dictyobacteraceae fam. nov. within the order Ktedonobacterales isolated from Tengu-no-mugimeshi.</title>
        <authorList>
            <person name="Wang C.M."/>
            <person name="Zheng Y."/>
            <person name="Sakai Y."/>
            <person name="Toyoda A."/>
            <person name="Minakuchi Y."/>
            <person name="Abe K."/>
            <person name="Yokota A."/>
            <person name="Yabe S."/>
        </authorList>
    </citation>
    <scope>NUCLEOTIDE SEQUENCE [LARGE SCALE GENOMIC DNA]</scope>
    <source>
        <strain evidence="6">S-27</strain>
    </source>
</reference>
<keyword evidence="6" id="KW-1185">Reference proteome</keyword>
<dbReference type="Gene3D" id="3.30.565.10">
    <property type="entry name" value="Histidine kinase-like ATPase, C-terminal domain"/>
    <property type="match status" value="1"/>
</dbReference>
<dbReference type="RefSeq" id="WP_126597009.1">
    <property type="nucleotide sequence ID" value="NZ_BIFQ01000001.1"/>
</dbReference>
<comment type="catalytic activity">
    <reaction evidence="1">
        <text>ATP + protein L-histidine = ADP + protein N-phospho-L-histidine.</text>
        <dbReference type="EC" id="2.7.13.3"/>
    </reaction>
</comment>
<evidence type="ECO:0000256" key="2">
    <source>
        <dbReference type="ARBA" id="ARBA00012438"/>
    </source>
</evidence>
<proteinExistence type="predicted"/>
<evidence type="ECO:0000256" key="1">
    <source>
        <dbReference type="ARBA" id="ARBA00000085"/>
    </source>
</evidence>
<dbReference type="Pfam" id="PF01590">
    <property type="entry name" value="GAF"/>
    <property type="match status" value="1"/>
</dbReference>
<comment type="caution">
    <text evidence="5">The sequence shown here is derived from an EMBL/GenBank/DDBJ whole genome shotgun (WGS) entry which is preliminary data.</text>
</comment>
<dbReference type="OrthoDB" id="9766459at2"/>
<keyword evidence="3" id="KW-0808">Transferase</keyword>
<protein>
    <recommendedName>
        <fullName evidence="2">histidine kinase</fullName>
        <ecNumber evidence="2">2.7.13.3</ecNumber>
    </recommendedName>
</protein>
<dbReference type="InterPro" id="IPR052023">
    <property type="entry name" value="Histidine_kinase_KdpD"/>
</dbReference>
<dbReference type="EMBL" id="BIFQ01000001">
    <property type="protein sequence ID" value="GCE06022.1"/>
    <property type="molecule type" value="Genomic_DNA"/>
</dbReference>
<gene>
    <name evidence="5" type="ORF">KDAU_33510</name>
</gene>
<feature type="domain" description="Histidine kinase" evidence="4">
    <location>
        <begin position="200"/>
        <end position="412"/>
    </location>
</feature>
<dbReference type="GO" id="GO:0005886">
    <property type="term" value="C:plasma membrane"/>
    <property type="evidence" value="ECO:0007669"/>
    <property type="project" value="TreeGrafter"/>
</dbReference>
<sequence>MSTPFQEEIFNERQDRLLTMLEHLLELPTSASHFVFDQVVQQVQEVLAADLVALFFHEPAIETLVVLSSSDSPLGRQQRAIGMDRLPLANGGSTVEVFLSGIALFNNHVDQDPNELLGIKGGLGVKSQIATVFKVQTHHRGVLLVASTKPDFFLPGDLRFLEAIARWVGLMVGRNELVEQMGQKNIERDQEGVAKELLTMMIHELRNYLQPLRGRLDLLTERARREGREKDQRDAESGLHTLQMLTRGISDVLDIARLTQGRFSITPVPMNIVQMIQDVVATFAHRPTLFTVQGPGQVILRADPQRVQQVFETMLLYILSSPVQPEKVTINIATEKRTDGPWALLSIRTNSLAMPHISSDLLQPFVGNVPSLQLGVQLYLAGQIARAHGGTLMIHSTDDQGTQFTLALPVEEEELIISGENENTDTLN</sequence>
<dbReference type="PANTHER" id="PTHR45569:SF1">
    <property type="entry name" value="SENSOR PROTEIN KDPD"/>
    <property type="match status" value="1"/>
</dbReference>
<dbReference type="Gene3D" id="3.30.450.40">
    <property type="match status" value="1"/>
</dbReference>
<dbReference type="PANTHER" id="PTHR45569">
    <property type="entry name" value="SENSOR PROTEIN KDPD"/>
    <property type="match status" value="1"/>
</dbReference>
<dbReference type="AlphaFoldDB" id="A0A401ZGP2"/>
<dbReference type="InterPro" id="IPR003594">
    <property type="entry name" value="HATPase_dom"/>
</dbReference>
<evidence type="ECO:0000313" key="5">
    <source>
        <dbReference type="EMBL" id="GCE06022.1"/>
    </source>
</evidence>
<evidence type="ECO:0000256" key="3">
    <source>
        <dbReference type="ARBA" id="ARBA00022777"/>
    </source>
</evidence>